<evidence type="ECO:0000256" key="5">
    <source>
        <dbReference type="ARBA" id="ARBA00022729"/>
    </source>
</evidence>
<evidence type="ECO:0000256" key="4">
    <source>
        <dbReference type="ARBA" id="ARBA00022525"/>
    </source>
</evidence>
<keyword evidence="6" id="KW-1015">Disulfide bond</keyword>
<sequence length="145" mass="16291">MACCIKSLHKSRHLFMCTLLPLAFLLVSSNFSPVQILAYGRQLPEFSDASQMQRRDRDINININNNEVKMIGSRPPRCDGKCKSCGNCVAVQVPIVTPSSGSNSGIKFVKKKIVVVYYFNSRGDDISNYKPMCWKCKCGDFIFNP</sequence>
<dbReference type="EMBL" id="JBJXBP010000005">
    <property type="protein sequence ID" value="KAL3830668.1"/>
    <property type="molecule type" value="Genomic_DNA"/>
</dbReference>
<evidence type="ECO:0000256" key="7">
    <source>
        <dbReference type="RuleBase" id="RU367102"/>
    </source>
</evidence>
<dbReference type="GO" id="GO:0005576">
    <property type="term" value="C:extracellular region"/>
    <property type="evidence" value="ECO:0007669"/>
    <property type="project" value="UniProtKB-SubCell"/>
</dbReference>
<accession>A0ABD3T2H3</accession>
<evidence type="ECO:0000313" key="9">
    <source>
        <dbReference type="Proteomes" id="UP001634393"/>
    </source>
</evidence>
<name>A0ABD3T2H3_9LAMI</name>
<proteinExistence type="inferred from homology"/>
<keyword evidence="9" id="KW-1185">Reference proteome</keyword>
<evidence type="ECO:0000256" key="6">
    <source>
        <dbReference type="ARBA" id="ARBA00023157"/>
    </source>
</evidence>
<protein>
    <recommendedName>
        <fullName evidence="7">Epidermal patterning factor-like protein</fullName>
    </recommendedName>
</protein>
<comment type="caution">
    <text evidence="8">The sequence shown here is derived from an EMBL/GenBank/DDBJ whole genome shotgun (WGS) entry which is preliminary data.</text>
</comment>
<evidence type="ECO:0000256" key="3">
    <source>
        <dbReference type="ARBA" id="ARBA00022473"/>
    </source>
</evidence>
<keyword evidence="3 7" id="KW-0217">Developmental protein</keyword>
<evidence type="ECO:0000256" key="2">
    <source>
        <dbReference type="ARBA" id="ARBA00008127"/>
    </source>
</evidence>
<dbReference type="PANTHER" id="PTHR33109">
    <property type="entry name" value="EPIDERMAL PATTERNING FACTOR-LIKE PROTEIN 4"/>
    <property type="match status" value="1"/>
</dbReference>
<dbReference type="Pfam" id="PF17181">
    <property type="entry name" value="EPF"/>
    <property type="match status" value="1"/>
</dbReference>
<comment type="function">
    <text evidence="7">Controls stomatal patterning.</text>
</comment>
<feature type="signal peptide" evidence="7">
    <location>
        <begin position="1"/>
        <end position="29"/>
    </location>
</feature>
<organism evidence="8 9">
    <name type="scientific">Penstemon smallii</name>
    <dbReference type="NCBI Taxonomy" id="265156"/>
    <lineage>
        <taxon>Eukaryota</taxon>
        <taxon>Viridiplantae</taxon>
        <taxon>Streptophyta</taxon>
        <taxon>Embryophyta</taxon>
        <taxon>Tracheophyta</taxon>
        <taxon>Spermatophyta</taxon>
        <taxon>Magnoliopsida</taxon>
        <taxon>eudicotyledons</taxon>
        <taxon>Gunneridae</taxon>
        <taxon>Pentapetalae</taxon>
        <taxon>asterids</taxon>
        <taxon>lamiids</taxon>
        <taxon>Lamiales</taxon>
        <taxon>Plantaginaceae</taxon>
        <taxon>Cheloneae</taxon>
        <taxon>Penstemon</taxon>
    </lineage>
</organism>
<gene>
    <name evidence="8" type="ORF">ACJIZ3_019470</name>
</gene>
<dbReference type="PANTHER" id="PTHR33109:SF7">
    <property type="entry name" value="EPIDERMAL PATTERNING FACTOR-LIKE PROTEIN 2"/>
    <property type="match status" value="1"/>
</dbReference>
<dbReference type="InterPro" id="IPR039455">
    <property type="entry name" value="EPFL"/>
</dbReference>
<keyword evidence="5 7" id="KW-0732">Signal</keyword>
<evidence type="ECO:0000256" key="1">
    <source>
        <dbReference type="ARBA" id="ARBA00004613"/>
    </source>
</evidence>
<keyword evidence="4 7" id="KW-0964">Secreted</keyword>
<comment type="similarity">
    <text evidence="2 7">Belongs to the plant cysteine rich small secretory peptide family. Epidermal patterning factor subfamily.</text>
</comment>
<dbReference type="GO" id="GO:0010052">
    <property type="term" value="P:guard cell differentiation"/>
    <property type="evidence" value="ECO:0007669"/>
    <property type="project" value="UniProtKB-UniRule"/>
</dbReference>
<feature type="chain" id="PRO_5044533859" description="Epidermal patterning factor-like protein" evidence="7">
    <location>
        <begin position="30"/>
        <end position="145"/>
    </location>
</feature>
<reference evidence="8 9" key="1">
    <citation type="submission" date="2024-12" db="EMBL/GenBank/DDBJ databases">
        <title>The unique morphological basis and parallel evolutionary history of personate flowers in Penstemon.</title>
        <authorList>
            <person name="Depatie T.H."/>
            <person name="Wessinger C.A."/>
        </authorList>
    </citation>
    <scope>NUCLEOTIDE SEQUENCE [LARGE SCALE GENOMIC DNA]</scope>
    <source>
        <strain evidence="8">WTNN_2</strain>
        <tissue evidence="8">Leaf</tissue>
    </source>
</reference>
<comment type="subcellular location">
    <subcellularLocation>
        <location evidence="1 7">Secreted</location>
    </subcellularLocation>
</comment>
<dbReference type="Proteomes" id="UP001634393">
    <property type="component" value="Unassembled WGS sequence"/>
</dbReference>
<evidence type="ECO:0000313" key="8">
    <source>
        <dbReference type="EMBL" id="KAL3830668.1"/>
    </source>
</evidence>
<dbReference type="AlphaFoldDB" id="A0ABD3T2H3"/>